<gene>
    <name evidence="1" type="ORF">RchiOBHm_Chr1g0334891</name>
</gene>
<evidence type="ECO:0000313" key="1">
    <source>
        <dbReference type="EMBL" id="PRQ56357.1"/>
    </source>
</evidence>
<dbReference type="Gramene" id="PRQ56357">
    <property type="protein sequence ID" value="PRQ56357"/>
    <property type="gene ID" value="RchiOBHm_Chr1g0334891"/>
</dbReference>
<reference evidence="1 2" key="1">
    <citation type="journal article" date="2018" name="Nat. Genet.">
        <title>The Rosa genome provides new insights in the design of modern roses.</title>
        <authorList>
            <person name="Bendahmane M."/>
        </authorList>
    </citation>
    <scope>NUCLEOTIDE SEQUENCE [LARGE SCALE GENOMIC DNA]</scope>
    <source>
        <strain evidence="2">cv. Old Blush</strain>
    </source>
</reference>
<dbReference type="EMBL" id="PDCK01000039">
    <property type="protein sequence ID" value="PRQ56357.1"/>
    <property type="molecule type" value="Genomic_DNA"/>
</dbReference>
<proteinExistence type="predicted"/>
<keyword evidence="2" id="KW-1185">Reference proteome</keyword>
<evidence type="ECO:0000313" key="2">
    <source>
        <dbReference type="Proteomes" id="UP000238479"/>
    </source>
</evidence>
<organism evidence="1 2">
    <name type="scientific">Rosa chinensis</name>
    <name type="common">China rose</name>
    <dbReference type="NCBI Taxonomy" id="74649"/>
    <lineage>
        <taxon>Eukaryota</taxon>
        <taxon>Viridiplantae</taxon>
        <taxon>Streptophyta</taxon>
        <taxon>Embryophyta</taxon>
        <taxon>Tracheophyta</taxon>
        <taxon>Spermatophyta</taxon>
        <taxon>Magnoliopsida</taxon>
        <taxon>eudicotyledons</taxon>
        <taxon>Gunneridae</taxon>
        <taxon>Pentapetalae</taxon>
        <taxon>rosids</taxon>
        <taxon>fabids</taxon>
        <taxon>Rosales</taxon>
        <taxon>Rosaceae</taxon>
        <taxon>Rosoideae</taxon>
        <taxon>Rosoideae incertae sedis</taxon>
        <taxon>Rosa</taxon>
    </lineage>
</organism>
<dbReference type="AlphaFoldDB" id="A0A2P6SCH6"/>
<comment type="caution">
    <text evidence="1">The sequence shown here is derived from an EMBL/GenBank/DDBJ whole genome shotgun (WGS) entry which is preliminary data.</text>
</comment>
<protein>
    <submittedName>
        <fullName evidence="1">Uncharacterized protein</fullName>
    </submittedName>
</protein>
<accession>A0A2P6SCH6</accession>
<name>A0A2P6SCH6_ROSCH</name>
<dbReference type="Proteomes" id="UP000238479">
    <property type="component" value="Chromosome 1"/>
</dbReference>
<sequence>MVVDRRLVGQAQLPVAARESASGRSWATYRAIARRRNSYAWSPK</sequence>